<protein>
    <recommendedName>
        <fullName evidence="3">HNH nuclease domain-containing protein</fullName>
    </recommendedName>
</protein>
<dbReference type="GeneID" id="85351429"/>
<dbReference type="EMBL" id="JAUEPS010000037">
    <property type="protein sequence ID" value="KAK0449776.1"/>
    <property type="molecule type" value="Genomic_DNA"/>
</dbReference>
<evidence type="ECO:0008006" key="3">
    <source>
        <dbReference type="Google" id="ProtNLM"/>
    </source>
</evidence>
<evidence type="ECO:0000313" key="1">
    <source>
        <dbReference type="EMBL" id="KAK0449776.1"/>
    </source>
</evidence>
<gene>
    <name evidence="1" type="ORF">EV420DRAFT_1275047</name>
</gene>
<sequence length="121" mass="13838">SAAVYAFLARLGGEDVLDILNGNDINRLDNIITLCRYLHEPFDKLQMYLTAIKVWVYNCRDHTYAVETLFDKMLSHIPENPVTFTTDDPENFPLPSPFLLALHRACARVAHFSGAFYQDDD</sequence>
<accession>A0AA39MWM4</accession>
<proteinExistence type="predicted"/>
<dbReference type="Proteomes" id="UP001175211">
    <property type="component" value="Unassembled WGS sequence"/>
</dbReference>
<name>A0AA39MWM4_ARMTA</name>
<evidence type="ECO:0000313" key="2">
    <source>
        <dbReference type="Proteomes" id="UP001175211"/>
    </source>
</evidence>
<reference evidence="1" key="1">
    <citation type="submission" date="2023-06" db="EMBL/GenBank/DDBJ databases">
        <authorList>
            <consortium name="Lawrence Berkeley National Laboratory"/>
            <person name="Ahrendt S."/>
            <person name="Sahu N."/>
            <person name="Indic B."/>
            <person name="Wong-Bajracharya J."/>
            <person name="Merenyi Z."/>
            <person name="Ke H.-M."/>
            <person name="Monk M."/>
            <person name="Kocsube S."/>
            <person name="Drula E."/>
            <person name="Lipzen A."/>
            <person name="Balint B."/>
            <person name="Henrissat B."/>
            <person name="Andreopoulos B."/>
            <person name="Martin F.M."/>
            <person name="Harder C.B."/>
            <person name="Rigling D."/>
            <person name="Ford K.L."/>
            <person name="Foster G.D."/>
            <person name="Pangilinan J."/>
            <person name="Papanicolaou A."/>
            <person name="Barry K."/>
            <person name="LaButti K."/>
            <person name="Viragh M."/>
            <person name="Koriabine M."/>
            <person name="Yan M."/>
            <person name="Riley R."/>
            <person name="Champramary S."/>
            <person name="Plett K.L."/>
            <person name="Tsai I.J."/>
            <person name="Slot J."/>
            <person name="Sipos G."/>
            <person name="Plett J."/>
            <person name="Nagy L.G."/>
            <person name="Grigoriev I.V."/>
        </authorList>
    </citation>
    <scope>NUCLEOTIDE SEQUENCE</scope>
    <source>
        <strain evidence="1">CCBAS 213</strain>
    </source>
</reference>
<dbReference type="AlphaFoldDB" id="A0AA39MWM4"/>
<keyword evidence="2" id="KW-1185">Reference proteome</keyword>
<dbReference type="RefSeq" id="XP_060327068.1">
    <property type="nucleotide sequence ID" value="XM_060467881.1"/>
</dbReference>
<feature type="non-terminal residue" evidence="1">
    <location>
        <position position="1"/>
    </location>
</feature>
<organism evidence="1 2">
    <name type="scientific">Armillaria tabescens</name>
    <name type="common">Ringless honey mushroom</name>
    <name type="synonym">Agaricus tabescens</name>
    <dbReference type="NCBI Taxonomy" id="1929756"/>
    <lineage>
        <taxon>Eukaryota</taxon>
        <taxon>Fungi</taxon>
        <taxon>Dikarya</taxon>
        <taxon>Basidiomycota</taxon>
        <taxon>Agaricomycotina</taxon>
        <taxon>Agaricomycetes</taxon>
        <taxon>Agaricomycetidae</taxon>
        <taxon>Agaricales</taxon>
        <taxon>Marasmiineae</taxon>
        <taxon>Physalacriaceae</taxon>
        <taxon>Desarmillaria</taxon>
    </lineage>
</organism>
<comment type="caution">
    <text evidence="1">The sequence shown here is derived from an EMBL/GenBank/DDBJ whole genome shotgun (WGS) entry which is preliminary data.</text>
</comment>